<evidence type="ECO:0000313" key="1">
    <source>
        <dbReference type="EMBL" id="XPM66573.1"/>
    </source>
</evidence>
<protein>
    <submittedName>
        <fullName evidence="1">Uncharacterized protein</fullName>
    </submittedName>
</protein>
<accession>A0ACD5H0F3</accession>
<keyword evidence="2" id="KW-1185">Reference proteome</keyword>
<evidence type="ECO:0000313" key="2">
    <source>
        <dbReference type="Proteomes" id="UP000095472"/>
    </source>
</evidence>
<dbReference type="EMBL" id="CP182909">
    <property type="protein sequence ID" value="XPM66573.1"/>
    <property type="molecule type" value="Genomic_DNA"/>
</dbReference>
<name>A0ACD5H0F3_9CYAN</name>
<gene>
    <name evidence="1" type="ORF">BH720_015575</name>
</gene>
<proteinExistence type="predicted"/>
<reference evidence="1 2" key="1">
    <citation type="journal article" date="2016" name="Genome Announc.">
        <title>Draft Genome Sequence of the Thermotolerant Cyanobacterium Desertifilum sp. IPPAS B-1220.</title>
        <authorList>
            <person name="Mironov K.S."/>
            <person name="Sinetova M.A."/>
            <person name="Bolatkhan K."/>
            <person name="Zayadan B.K."/>
            <person name="Ustinova V.V."/>
            <person name="Kupriyanova E.V."/>
            <person name="Skrypnik A.N."/>
            <person name="Gogoleva N.E."/>
            <person name="Gogolev Y.V."/>
            <person name="Los D.A."/>
        </authorList>
    </citation>
    <scope>NUCLEOTIDE SEQUENCE [LARGE SCALE GENOMIC DNA]</scope>
    <source>
        <strain evidence="1 2">IPPAS B-1220</strain>
    </source>
</reference>
<dbReference type="Proteomes" id="UP000095472">
    <property type="component" value="Chromosome"/>
</dbReference>
<sequence length="56" mass="6165">MYCYSLEALLALSQQRATTPLGIAITQNLNLKIDRLLRCDSPPQIAASQTISETQT</sequence>
<organism evidence="1 2">
    <name type="scientific">Desertifilum tharense IPPAS B-1220</name>
    <dbReference type="NCBI Taxonomy" id="1781255"/>
    <lineage>
        <taxon>Bacteria</taxon>
        <taxon>Bacillati</taxon>
        <taxon>Cyanobacteriota</taxon>
        <taxon>Cyanophyceae</taxon>
        <taxon>Desertifilales</taxon>
        <taxon>Desertifilaceae</taxon>
        <taxon>Desertifilum</taxon>
    </lineage>
</organism>